<name>A0ABY5BC88_BURGL</name>
<accession>A0ABY5BC88</accession>
<dbReference type="EMBL" id="CP099587">
    <property type="protein sequence ID" value="USS44643.1"/>
    <property type="molecule type" value="Genomic_DNA"/>
</dbReference>
<dbReference type="Proteomes" id="UP001056386">
    <property type="component" value="Chromosome 1"/>
</dbReference>
<sequence length="174" mass="18628">MAHAKALQFESNELEVHAGNYRFADFSVNRQTDTHLYKNTYMTLDTYGQRLKSARQAAKLTQEQLALKAGLRQGTISELENDNYAGSSKTAELAEALGIDALWLAQGIGDRVVGSGVIGASSASLASAVVAASPAAKEAIRAILRADLAGESPEALKLILRLFPENDVPGKLER</sequence>
<dbReference type="InterPro" id="IPR001387">
    <property type="entry name" value="Cro/C1-type_HTH"/>
</dbReference>
<dbReference type="PROSITE" id="PS50943">
    <property type="entry name" value="HTH_CROC1"/>
    <property type="match status" value="1"/>
</dbReference>
<dbReference type="CDD" id="cd00093">
    <property type="entry name" value="HTH_XRE"/>
    <property type="match status" value="1"/>
</dbReference>
<dbReference type="InterPro" id="IPR010982">
    <property type="entry name" value="Lambda_DNA-bd_dom_sf"/>
</dbReference>
<evidence type="ECO:0000259" key="1">
    <source>
        <dbReference type="PROSITE" id="PS50943"/>
    </source>
</evidence>
<protein>
    <submittedName>
        <fullName evidence="2">Helix-turn-helix domain-containing protein</fullName>
    </submittedName>
</protein>
<evidence type="ECO:0000313" key="3">
    <source>
        <dbReference type="Proteomes" id="UP001056386"/>
    </source>
</evidence>
<feature type="domain" description="HTH cro/C1-type" evidence="1">
    <location>
        <begin position="51"/>
        <end position="104"/>
    </location>
</feature>
<organism evidence="2 3">
    <name type="scientific">Burkholderia glumae</name>
    <name type="common">Pseudomonas glumae</name>
    <dbReference type="NCBI Taxonomy" id="337"/>
    <lineage>
        <taxon>Bacteria</taxon>
        <taxon>Pseudomonadati</taxon>
        <taxon>Pseudomonadota</taxon>
        <taxon>Betaproteobacteria</taxon>
        <taxon>Burkholderiales</taxon>
        <taxon>Burkholderiaceae</taxon>
        <taxon>Burkholderia</taxon>
    </lineage>
</organism>
<dbReference type="SMART" id="SM00530">
    <property type="entry name" value="HTH_XRE"/>
    <property type="match status" value="1"/>
</dbReference>
<dbReference type="SUPFAM" id="SSF47413">
    <property type="entry name" value="lambda repressor-like DNA-binding domains"/>
    <property type="match status" value="1"/>
</dbReference>
<proteinExistence type="predicted"/>
<keyword evidence="3" id="KW-1185">Reference proteome</keyword>
<reference evidence="2" key="1">
    <citation type="submission" date="2022-06" db="EMBL/GenBank/DDBJ databases">
        <title>Draft genome sequence of Burkholderia glumae strain GR20004 isolated from rice panicle showing bacterial panicle blight.</title>
        <authorList>
            <person name="Choi S.Y."/>
            <person name="Lee Y.H."/>
        </authorList>
    </citation>
    <scope>NUCLEOTIDE SEQUENCE</scope>
    <source>
        <strain evidence="2">GR20004</strain>
    </source>
</reference>
<evidence type="ECO:0000313" key="2">
    <source>
        <dbReference type="EMBL" id="USS44643.1"/>
    </source>
</evidence>
<dbReference type="Gene3D" id="1.10.260.40">
    <property type="entry name" value="lambda repressor-like DNA-binding domains"/>
    <property type="match status" value="1"/>
</dbReference>
<dbReference type="RefSeq" id="WP_230674345.1">
    <property type="nucleotide sequence ID" value="NZ_CP033641.1"/>
</dbReference>
<dbReference type="Pfam" id="PF12844">
    <property type="entry name" value="HTH_19"/>
    <property type="match status" value="1"/>
</dbReference>
<gene>
    <name evidence="2" type="ORF">NFI99_23740</name>
</gene>